<feature type="region of interest" description="Disordered" evidence="1">
    <location>
        <begin position="418"/>
        <end position="460"/>
    </location>
</feature>
<evidence type="ECO:0000259" key="2">
    <source>
        <dbReference type="Pfam" id="PF06381"/>
    </source>
</evidence>
<organism evidence="3 4">
    <name type="scientific">Escherichia coli</name>
    <dbReference type="NCBI Taxonomy" id="562"/>
    <lineage>
        <taxon>Bacteria</taxon>
        <taxon>Pseudomonadati</taxon>
        <taxon>Pseudomonadota</taxon>
        <taxon>Gammaproteobacteria</taxon>
        <taxon>Enterobacterales</taxon>
        <taxon>Enterobacteriaceae</taxon>
        <taxon>Escherichia</taxon>
    </lineage>
</organism>
<name>A0A7U5YWQ5_ECOLX</name>
<reference evidence="3 4" key="1">
    <citation type="journal article" date="2018" name="MBio">
        <title>Genomic Analysis of Hospital Plumbing Reveals Diverse Reservoir of Bacterial Plasmids Conferring Carbapenem Resistance.</title>
        <authorList>
            <consortium name="NISC Comparative Sequencing Program"/>
            <person name="Weingarten R.A."/>
            <person name="Johnson R.C."/>
            <person name="Conlan S."/>
            <person name="Ramsburg A.M."/>
            <person name="Dekker J.P."/>
            <person name="Lau A.F."/>
            <person name="Khil P."/>
            <person name="Odom R.T."/>
            <person name="Deming C."/>
            <person name="Park M."/>
            <person name="Thomas P.J."/>
            <person name="Henderson D.K."/>
            <person name="Palmore T.N."/>
            <person name="Segre J.A."/>
            <person name="Frank K.M."/>
        </authorList>
    </citation>
    <scope>NUCLEOTIDE SEQUENCE [LARGE SCALE GENOMIC DNA]</scope>
    <source>
        <strain evidence="3 4">ECONIH4</strain>
    </source>
</reference>
<protein>
    <submittedName>
        <fullName evidence="3">Portal protein</fullName>
    </submittedName>
</protein>
<sequence>MTDKTSTIPKEGIITKEGVLMPANYNHDGYVSMMTSVAAGGLAQGAAGMSSPTANRMKARTVEGMVPLVAAMAGETSGIGWRIISEPVAAAMLNGFTVVTENPTDDEKIKAFFDDLKIWQAVESATVLKRQHGWAILVMADEFVRSHGANWITPSDDWFTDYNSPQFGLPEGWRIQLKAPIGGEVFIEQEDSILFGDPNYQPILHCAGIEFGAPILSKPYAALQRLGLSHELIISILSLSVQDIYKKVDLAEDMKSRKGEAEVARRIAGIAATRHLNDMIAIDEEESMERLQTTMTGSEEIMDVAFKVICAETGFPASMLAERKGGLSNSDTSADAQWQNLVSHITTNDIIPALKKLAMRYLGIRAEFVPNKSQGQIDREVDRDKKRAETTQIYYNMRSITSEEARATAQETGAVKLLSTTAPATGTIDDQIDDDSDQNRENPNQNSGNDNQNGAGNGEE</sequence>
<proteinExistence type="predicted"/>
<dbReference type="EMBL" id="CP026399">
    <property type="protein sequence ID" value="AUY01009.1"/>
    <property type="molecule type" value="Genomic_DNA"/>
</dbReference>
<dbReference type="Pfam" id="PF06381">
    <property type="entry name" value="Phage_portal_3"/>
    <property type="match status" value="1"/>
</dbReference>
<evidence type="ECO:0000313" key="4">
    <source>
        <dbReference type="Proteomes" id="UP000239554"/>
    </source>
</evidence>
<gene>
    <name evidence="3" type="ORF">C3F40_03770</name>
</gene>
<dbReference type="RefSeq" id="WP_104457379.1">
    <property type="nucleotide sequence ID" value="NZ_CP026399.1"/>
</dbReference>
<evidence type="ECO:0000313" key="3">
    <source>
        <dbReference type="EMBL" id="AUY01009.1"/>
    </source>
</evidence>
<feature type="domain" description="Anti-CBASS protein Acb1-like N-terminal" evidence="2">
    <location>
        <begin position="148"/>
        <end position="358"/>
    </location>
</feature>
<accession>A0A7U5YWQ5</accession>
<evidence type="ECO:0000256" key="1">
    <source>
        <dbReference type="SAM" id="MobiDB-lite"/>
    </source>
</evidence>
<feature type="compositionally biased region" description="Low complexity" evidence="1">
    <location>
        <begin position="442"/>
        <end position="454"/>
    </location>
</feature>
<dbReference type="AlphaFoldDB" id="A0A7U5YWQ5"/>
<dbReference type="InterPro" id="IPR024459">
    <property type="entry name" value="Acb1-like_N"/>
</dbReference>
<dbReference type="Proteomes" id="UP000239554">
    <property type="component" value="Chromosome"/>
</dbReference>